<dbReference type="Pfam" id="PF13503">
    <property type="entry name" value="DUF4123"/>
    <property type="match status" value="1"/>
</dbReference>
<evidence type="ECO:0000313" key="2">
    <source>
        <dbReference type="EMBL" id="KFE55613.1"/>
    </source>
</evidence>
<accession>A0A085VJK0</accession>
<dbReference type="RefSeq" id="WP_047572042.1">
    <property type="nucleotide sequence ID" value="NZ_JPQT01000031.1"/>
</dbReference>
<comment type="caution">
    <text evidence="2">The sequence shown here is derived from an EMBL/GenBank/DDBJ whole genome shotgun (WGS) entry which is preliminary data.</text>
</comment>
<feature type="domain" description="DUF4123" evidence="1">
    <location>
        <begin position="18"/>
        <end position="131"/>
    </location>
</feature>
<evidence type="ECO:0000313" key="3">
    <source>
        <dbReference type="Proteomes" id="UP000028643"/>
    </source>
</evidence>
<sequence>MTELRSGPTDLPWSQNGYLLLNAVRTGNLLPRLYQWNPGIQCHPLFIGTRLKELLDVSPVLVVLADCHDPVLQAFLQNAEHIWGLLLFSADEPQPVVDHLRWLIRVDEPVGKPTLLNLSDPPVANALFELYPQQTDNALFGPVEHVYAVDPYDQVWRHHQRRGEPAIADHKMLYRLNAAQIDALNEVNFRNTVLKLERHMRRHFPDFQAQLNAHERFTYFHAMASTAYEHGFHSESDILHYANVIEFLASQPTAGHPDIIALLYTTSPLTPSQRVQKANLLALERDKQLSGARP</sequence>
<gene>
    <name evidence="2" type="ORF">IV02_02430</name>
</gene>
<dbReference type="PATRIC" id="fig|317.174.peg.496"/>
<dbReference type="InterPro" id="IPR025391">
    <property type="entry name" value="DUF4123"/>
</dbReference>
<dbReference type="AlphaFoldDB" id="A0A085VJK0"/>
<name>A0A085VJK0_PSESX</name>
<organism evidence="2 3">
    <name type="scientific">Pseudomonas syringae</name>
    <dbReference type="NCBI Taxonomy" id="317"/>
    <lineage>
        <taxon>Bacteria</taxon>
        <taxon>Pseudomonadati</taxon>
        <taxon>Pseudomonadota</taxon>
        <taxon>Gammaproteobacteria</taxon>
        <taxon>Pseudomonadales</taxon>
        <taxon>Pseudomonadaceae</taxon>
        <taxon>Pseudomonas</taxon>
    </lineage>
</organism>
<dbReference type="EMBL" id="JPQT01000031">
    <property type="protein sequence ID" value="KFE55613.1"/>
    <property type="molecule type" value="Genomic_DNA"/>
</dbReference>
<proteinExistence type="predicted"/>
<evidence type="ECO:0000259" key="1">
    <source>
        <dbReference type="Pfam" id="PF13503"/>
    </source>
</evidence>
<dbReference type="Proteomes" id="UP000028643">
    <property type="component" value="Unassembled WGS sequence"/>
</dbReference>
<reference evidence="2 3" key="1">
    <citation type="submission" date="2014-07" db="EMBL/GenBank/DDBJ databases">
        <title>Draft Genome Sequences of Environmental Pseudomonas syringae strains.</title>
        <authorList>
            <person name="Baltrus D.A."/>
            <person name="Berge O."/>
            <person name="Morris C."/>
        </authorList>
    </citation>
    <scope>NUCLEOTIDE SEQUENCE [LARGE SCALE GENOMIC DNA]</scope>
    <source>
        <strain evidence="2 3">CEB003</strain>
    </source>
</reference>
<protein>
    <recommendedName>
        <fullName evidence="1">DUF4123 domain-containing protein</fullName>
    </recommendedName>
</protein>